<feature type="region of interest" description="Disordered" evidence="3">
    <location>
        <begin position="1"/>
        <end position="29"/>
    </location>
</feature>
<dbReference type="SUPFAM" id="SSF103473">
    <property type="entry name" value="MFS general substrate transporter"/>
    <property type="match status" value="1"/>
</dbReference>
<keyword evidence="4" id="KW-0812">Transmembrane</keyword>
<comment type="similarity">
    <text evidence="2">Belongs to the major facilitator superfamily. Monocarboxylate porter (TC 2.A.1.13) family.</text>
</comment>
<comment type="subcellular location">
    <subcellularLocation>
        <location evidence="1">Membrane</location>
        <topology evidence="1">Multi-pass membrane protein</topology>
    </subcellularLocation>
</comment>
<dbReference type="Gene3D" id="1.20.1250.20">
    <property type="entry name" value="MFS general substrate transporter like domains"/>
    <property type="match status" value="2"/>
</dbReference>
<dbReference type="InterPro" id="IPR011701">
    <property type="entry name" value="MFS"/>
</dbReference>
<protein>
    <submittedName>
        <fullName evidence="5">MFS general substrate transporter</fullName>
    </submittedName>
</protein>
<evidence type="ECO:0000256" key="2">
    <source>
        <dbReference type="ARBA" id="ARBA00006727"/>
    </source>
</evidence>
<dbReference type="GO" id="GO:0022857">
    <property type="term" value="F:transmembrane transporter activity"/>
    <property type="evidence" value="ECO:0007669"/>
    <property type="project" value="InterPro"/>
</dbReference>
<dbReference type="Proteomes" id="UP000193642">
    <property type="component" value="Unassembled WGS sequence"/>
</dbReference>
<feature type="transmembrane region" description="Helical" evidence="4">
    <location>
        <begin position="403"/>
        <end position="423"/>
    </location>
</feature>
<gene>
    <name evidence="5" type="ORF">BCR33DRAFT_848933</name>
</gene>
<dbReference type="PANTHER" id="PTHR11360:SF284">
    <property type="entry name" value="EG:103B4.3 PROTEIN-RELATED"/>
    <property type="match status" value="1"/>
</dbReference>
<evidence type="ECO:0000256" key="3">
    <source>
        <dbReference type="SAM" id="MobiDB-lite"/>
    </source>
</evidence>
<dbReference type="GO" id="GO:0016020">
    <property type="term" value="C:membrane"/>
    <property type="evidence" value="ECO:0007669"/>
    <property type="project" value="UniProtKB-SubCell"/>
</dbReference>
<organism evidence="5 6">
    <name type="scientific">Rhizoclosmatium globosum</name>
    <dbReference type="NCBI Taxonomy" id="329046"/>
    <lineage>
        <taxon>Eukaryota</taxon>
        <taxon>Fungi</taxon>
        <taxon>Fungi incertae sedis</taxon>
        <taxon>Chytridiomycota</taxon>
        <taxon>Chytridiomycota incertae sedis</taxon>
        <taxon>Chytridiomycetes</taxon>
        <taxon>Chytridiales</taxon>
        <taxon>Chytriomycetaceae</taxon>
        <taxon>Rhizoclosmatium</taxon>
    </lineage>
</organism>
<feature type="transmembrane region" description="Helical" evidence="4">
    <location>
        <begin position="280"/>
        <end position="305"/>
    </location>
</feature>
<dbReference type="CDD" id="cd17352">
    <property type="entry name" value="MFS_MCT_SLC16"/>
    <property type="match status" value="1"/>
</dbReference>
<name>A0A1Y2CJ13_9FUNG</name>
<dbReference type="EMBL" id="MCGO01000015">
    <property type="protein sequence ID" value="ORY46897.1"/>
    <property type="molecule type" value="Genomic_DNA"/>
</dbReference>
<evidence type="ECO:0000313" key="6">
    <source>
        <dbReference type="Proteomes" id="UP000193642"/>
    </source>
</evidence>
<feature type="transmembrane region" description="Helical" evidence="4">
    <location>
        <begin position="174"/>
        <end position="196"/>
    </location>
</feature>
<keyword evidence="4" id="KW-1133">Transmembrane helix</keyword>
<feature type="transmembrane region" description="Helical" evidence="4">
    <location>
        <begin position="372"/>
        <end position="391"/>
    </location>
</feature>
<evidence type="ECO:0000256" key="1">
    <source>
        <dbReference type="ARBA" id="ARBA00004141"/>
    </source>
</evidence>
<dbReference type="PANTHER" id="PTHR11360">
    <property type="entry name" value="MONOCARBOXYLATE TRANSPORTER"/>
    <property type="match status" value="1"/>
</dbReference>
<keyword evidence="4" id="KW-0472">Membrane</keyword>
<comment type="caution">
    <text evidence="5">The sequence shown here is derived from an EMBL/GenBank/DDBJ whole genome shotgun (WGS) entry which is preliminary data.</text>
</comment>
<feature type="transmembrane region" description="Helical" evidence="4">
    <location>
        <begin position="208"/>
        <end position="228"/>
    </location>
</feature>
<dbReference type="AlphaFoldDB" id="A0A1Y2CJ13"/>
<evidence type="ECO:0000256" key="4">
    <source>
        <dbReference type="SAM" id="Phobius"/>
    </source>
</evidence>
<sequence>MTTSQGPSKTGSSMMTQASDPIPSLGSGEGKTIVDVSSTKVDASLEPITAILLTTDVPEKEVLEIKDSAHEEQDFPDGGMNAWGVVLASFMAQFIVWGSAYSFGVYNNYYISAGVGNSAEVSFIGGTGTVFIPGLGLLSGKLAQKYGFRRVVFAGSVISSLGLFLASFSTSLPILIITQGALCGIGGSMIYFPSVALPSQWFNKKRGLTQGIAAAGSGLGGLAFSIAIQKMLDTIGIAWTLRASAIFFFVILVTINPLFKTRIQSAKDSKMDFAILKDPRFLFLLFAGFFANFSMFVSVDFLPVYSAKYAKLSVSDSATLLSIYNGFGAVGKILMGLGADTIFGRSNALIICMWVTVVSYFSWLAATTFGGIAAFAAVNGFVGGGFWSLMPTVTAGMFGVEGLVARVALLYSALAVAVDLVVVRTTSLTKIPGAATVKGVDPVALDQLLQTLSMDEFGNAQQWESKHETVSEFQSLLGANLLKPMEQTSVCLKVMRSTAKVGLYGSFPDKGNNINDLNHIIVFYILPVTLVSDALASARTTLPNKVVICNGPLISNKHFMTPVDSLEWGQKLMKLVDSGSSVLLYGNWQTGKTSSLFFLQERAVAAKKHVIRIDMLTESKSLRLHSKGLYHFLASKFFPAEKDSLPEFDCSQFCKLIQDRFGEGRLLLLVDEYDSFLTICRGKKGYLIDMNKLISLTQNLRNTFSCIVCVGCFSIVACQISPDASEKESATMFQPFDVVSPWNKTTLVETTSFAKDVFSQICKDIYISHGLSVQQGVVNDIWETTRGHPGFSMWLVVTSIEEGLKRGQILCVKDWMTAKQEKHLQDLSLYRLVRDNEVHCEKRISLFFCAVGVGYCPENQEGIHFSIPIIRDVLLQKFYSNCDNIAAFIDIPKSPPSNFLESLLIKALPYMKAEEILDPLGVIKNRLGEAAVHAETYRILHSLLRQADVRILTETRAVKDSKMRYNLWLKNSLMARGIEFKTELTVQQVLEASNDQLIQYASSEPQEMLIVNFVRKEAESIEFPLDIKPTNWPSNTKFSVLFVHVQGDIKSGLHFRIARNGDADWMDE</sequence>
<dbReference type="SUPFAM" id="SSF52540">
    <property type="entry name" value="P-loop containing nucleoside triphosphate hydrolases"/>
    <property type="match status" value="1"/>
</dbReference>
<proteinExistence type="inferred from homology"/>
<dbReference type="InterPro" id="IPR050327">
    <property type="entry name" value="Proton-linked_MCT"/>
</dbReference>
<feature type="transmembrane region" description="Helical" evidence="4">
    <location>
        <begin position="151"/>
        <end position="168"/>
    </location>
</feature>
<dbReference type="InterPro" id="IPR027417">
    <property type="entry name" value="P-loop_NTPase"/>
</dbReference>
<feature type="transmembrane region" description="Helical" evidence="4">
    <location>
        <begin position="82"/>
        <end position="101"/>
    </location>
</feature>
<dbReference type="Pfam" id="PF07690">
    <property type="entry name" value="MFS_1"/>
    <property type="match status" value="1"/>
</dbReference>
<keyword evidence="6" id="KW-1185">Reference proteome</keyword>
<feature type="transmembrane region" description="Helical" evidence="4">
    <location>
        <begin position="347"/>
        <end position="366"/>
    </location>
</feature>
<feature type="transmembrane region" description="Helical" evidence="4">
    <location>
        <begin position="234"/>
        <end position="259"/>
    </location>
</feature>
<feature type="transmembrane region" description="Helical" evidence="4">
    <location>
        <begin position="121"/>
        <end position="139"/>
    </location>
</feature>
<evidence type="ECO:0000313" key="5">
    <source>
        <dbReference type="EMBL" id="ORY46897.1"/>
    </source>
</evidence>
<feature type="transmembrane region" description="Helical" evidence="4">
    <location>
        <begin position="317"/>
        <end position="335"/>
    </location>
</feature>
<feature type="compositionally biased region" description="Polar residues" evidence="3">
    <location>
        <begin position="1"/>
        <end position="19"/>
    </location>
</feature>
<dbReference type="InterPro" id="IPR036259">
    <property type="entry name" value="MFS_trans_sf"/>
</dbReference>
<accession>A0A1Y2CJ13</accession>
<dbReference type="OrthoDB" id="2110003at2759"/>
<reference evidence="5 6" key="1">
    <citation type="submission" date="2016-07" db="EMBL/GenBank/DDBJ databases">
        <title>Pervasive Adenine N6-methylation of Active Genes in Fungi.</title>
        <authorList>
            <consortium name="DOE Joint Genome Institute"/>
            <person name="Mondo S.J."/>
            <person name="Dannebaum R.O."/>
            <person name="Kuo R.C."/>
            <person name="Labutti K."/>
            <person name="Haridas S."/>
            <person name="Kuo A."/>
            <person name="Salamov A."/>
            <person name="Ahrendt S.R."/>
            <person name="Lipzen A."/>
            <person name="Sullivan W."/>
            <person name="Andreopoulos W.B."/>
            <person name="Clum A."/>
            <person name="Lindquist E."/>
            <person name="Daum C."/>
            <person name="Ramamoorthy G.K."/>
            <person name="Gryganskyi A."/>
            <person name="Culley D."/>
            <person name="Magnuson J.K."/>
            <person name="James T.Y."/>
            <person name="O'Malley M.A."/>
            <person name="Stajich J.E."/>
            <person name="Spatafora J.W."/>
            <person name="Visel A."/>
            <person name="Grigoriev I.V."/>
        </authorList>
    </citation>
    <scope>NUCLEOTIDE SEQUENCE [LARGE SCALE GENOMIC DNA]</scope>
    <source>
        <strain evidence="5 6">JEL800</strain>
    </source>
</reference>